<dbReference type="GO" id="GO:0004674">
    <property type="term" value="F:protein serine/threonine kinase activity"/>
    <property type="evidence" value="ECO:0007669"/>
    <property type="project" value="InterPro"/>
</dbReference>
<dbReference type="GO" id="GO:0005776">
    <property type="term" value="C:autophagosome"/>
    <property type="evidence" value="ECO:0007669"/>
    <property type="project" value="TreeGrafter"/>
</dbReference>
<protein>
    <submittedName>
        <fullName evidence="6">Putative serine/threonine-protein kinase ULK3</fullName>
    </submittedName>
</protein>
<dbReference type="InterPro" id="IPR011009">
    <property type="entry name" value="Kinase-like_dom_sf"/>
</dbReference>
<dbReference type="PANTHER" id="PTHR24348">
    <property type="entry name" value="SERINE/THREONINE-PROTEIN KINASE UNC-51-RELATED"/>
    <property type="match status" value="1"/>
</dbReference>
<reference evidence="6 7" key="1">
    <citation type="submission" date="2019-03" db="EMBL/GenBank/DDBJ databases">
        <title>Single cell metagenomics reveals metabolic interactions within the superorganism composed of flagellate Streblomastix strix and complex community of Bacteroidetes bacteria on its surface.</title>
        <authorList>
            <person name="Treitli S.C."/>
            <person name="Kolisko M."/>
            <person name="Husnik F."/>
            <person name="Keeling P."/>
            <person name="Hampl V."/>
        </authorList>
    </citation>
    <scope>NUCLEOTIDE SEQUENCE [LARGE SCALE GENOMIC DNA]</scope>
    <source>
        <strain evidence="6">ST1C</strain>
    </source>
</reference>
<dbReference type="GO" id="GO:0000407">
    <property type="term" value="C:phagophore assembly site"/>
    <property type="evidence" value="ECO:0007669"/>
    <property type="project" value="TreeGrafter"/>
</dbReference>
<comment type="caution">
    <text evidence="6">The sequence shown here is derived from an EMBL/GenBank/DDBJ whole genome shotgun (WGS) entry which is preliminary data.</text>
</comment>
<dbReference type="SUPFAM" id="SSF56112">
    <property type="entry name" value="Protein kinase-like (PK-like)"/>
    <property type="match status" value="1"/>
</dbReference>
<dbReference type="AlphaFoldDB" id="A0A5J4X820"/>
<dbReference type="Proteomes" id="UP000324800">
    <property type="component" value="Unassembled WGS sequence"/>
</dbReference>
<dbReference type="GO" id="GO:0005829">
    <property type="term" value="C:cytosol"/>
    <property type="evidence" value="ECO:0007669"/>
    <property type="project" value="TreeGrafter"/>
</dbReference>
<dbReference type="EMBL" id="SNRW01000116">
    <property type="protein sequence ID" value="KAA6403304.1"/>
    <property type="molecule type" value="Genomic_DNA"/>
</dbReference>
<dbReference type="PROSITE" id="PS50011">
    <property type="entry name" value="PROTEIN_KINASE_DOM"/>
    <property type="match status" value="1"/>
</dbReference>
<dbReference type="Gene3D" id="1.10.510.10">
    <property type="entry name" value="Transferase(Phosphotransferase) domain 1"/>
    <property type="match status" value="1"/>
</dbReference>
<evidence type="ECO:0000256" key="1">
    <source>
        <dbReference type="ARBA" id="ARBA00022679"/>
    </source>
</evidence>
<evidence type="ECO:0000256" key="3">
    <source>
        <dbReference type="ARBA" id="ARBA00022777"/>
    </source>
</evidence>
<keyword evidence="4" id="KW-0067">ATP-binding</keyword>
<keyword evidence="3 6" id="KW-0418">Kinase</keyword>
<dbReference type="GO" id="GO:0005524">
    <property type="term" value="F:ATP binding"/>
    <property type="evidence" value="ECO:0007669"/>
    <property type="project" value="UniProtKB-KW"/>
</dbReference>
<name>A0A5J4X820_9EUKA</name>
<gene>
    <name evidence="6" type="ORF">EZS28_001176</name>
</gene>
<dbReference type="GO" id="GO:0000045">
    <property type="term" value="P:autophagosome assembly"/>
    <property type="evidence" value="ECO:0007669"/>
    <property type="project" value="TreeGrafter"/>
</dbReference>
<dbReference type="Pfam" id="PF00069">
    <property type="entry name" value="Pkinase"/>
    <property type="match status" value="1"/>
</dbReference>
<evidence type="ECO:0000313" key="6">
    <source>
        <dbReference type="EMBL" id="KAA6403304.1"/>
    </source>
</evidence>
<evidence type="ECO:0000259" key="5">
    <source>
        <dbReference type="PROSITE" id="PS50011"/>
    </source>
</evidence>
<proteinExistence type="predicted"/>
<dbReference type="GO" id="GO:0016020">
    <property type="term" value="C:membrane"/>
    <property type="evidence" value="ECO:0007669"/>
    <property type="project" value="TreeGrafter"/>
</dbReference>
<dbReference type="InterPro" id="IPR045269">
    <property type="entry name" value="Atg1-like"/>
</dbReference>
<organism evidence="6 7">
    <name type="scientific">Streblomastix strix</name>
    <dbReference type="NCBI Taxonomy" id="222440"/>
    <lineage>
        <taxon>Eukaryota</taxon>
        <taxon>Metamonada</taxon>
        <taxon>Preaxostyla</taxon>
        <taxon>Oxymonadida</taxon>
        <taxon>Streblomastigidae</taxon>
        <taxon>Streblomastix</taxon>
    </lineage>
</organism>
<dbReference type="InterPro" id="IPR000719">
    <property type="entry name" value="Prot_kinase_dom"/>
</dbReference>
<keyword evidence="1" id="KW-0808">Transferase</keyword>
<feature type="domain" description="Protein kinase" evidence="5">
    <location>
        <begin position="12"/>
        <end position="269"/>
    </location>
</feature>
<accession>A0A5J4X820</accession>
<keyword evidence="2" id="KW-0547">Nucleotide-binding</keyword>
<dbReference type="OrthoDB" id="2414060at2759"/>
<sequence>MEDERLLQAEGFRVLRSLGQGEYGRVYLIYNASIGVLTAKIINQDNFNNEGWKIIGDILKGGQNPFLIQYFGGKKIDSAGVFIVLMEFANAGNLCNIIDQQKDLPSAIVRAMFKQLLEGLRVINSNNLVHKNLKSQNILMHSPSGSGRVFLKISDYGLLKMKKQISLSSSALINGFFPNFAPELVFGDGKVDAKADVWSIGIIFFQILTHELPFQVQTLAELQTQMRKKKIIRPAAIKNDNLWSLISNLLAFDKKDRISALDALKHPYFTGEQAIKDIQENIRNL</sequence>
<dbReference type="GO" id="GO:0010506">
    <property type="term" value="P:regulation of autophagy"/>
    <property type="evidence" value="ECO:0007669"/>
    <property type="project" value="InterPro"/>
</dbReference>
<dbReference type="PANTHER" id="PTHR24348:SF22">
    <property type="entry name" value="NON-SPECIFIC SERINE_THREONINE PROTEIN KINASE"/>
    <property type="match status" value="1"/>
</dbReference>
<evidence type="ECO:0000256" key="4">
    <source>
        <dbReference type="ARBA" id="ARBA00022840"/>
    </source>
</evidence>
<evidence type="ECO:0000313" key="7">
    <source>
        <dbReference type="Proteomes" id="UP000324800"/>
    </source>
</evidence>
<evidence type="ECO:0000256" key="2">
    <source>
        <dbReference type="ARBA" id="ARBA00022741"/>
    </source>
</evidence>